<dbReference type="NCBIfam" id="NF033573">
    <property type="entry name" value="transpos_IS200"/>
    <property type="match status" value="1"/>
</dbReference>
<proteinExistence type="predicted"/>
<sequence length="138" mass="16055">MTELENVRTGRHCVFVLHTHLVFVTKFRHTVFTDRHLVRLEEIMRAVCADFECELVEFNGESEHVHLLVNFPPKVAISKLVNSLKGVSSRRMRQEFPDLVRHYYRANRLWSASYFAGSVGGAPLTDLRQYIEQQNRPG</sequence>
<dbReference type="AlphaFoldDB" id="A0A1C5K2C3"/>
<dbReference type="SMART" id="SM01321">
    <property type="entry name" value="Y1_Tnp"/>
    <property type="match status" value="1"/>
</dbReference>
<dbReference type="EMBL" id="LT607754">
    <property type="protein sequence ID" value="SCG76932.1"/>
    <property type="molecule type" value="Genomic_DNA"/>
</dbReference>
<dbReference type="PANTHER" id="PTHR33360">
    <property type="entry name" value="TRANSPOSASE FOR INSERTION SEQUENCE ELEMENT IS200"/>
    <property type="match status" value="1"/>
</dbReference>
<evidence type="ECO:0000313" key="3">
    <source>
        <dbReference type="Proteomes" id="UP000198221"/>
    </source>
</evidence>
<dbReference type="PANTHER" id="PTHR33360:SF2">
    <property type="entry name" value="TRANSPOSASE FOR INSERTION SEQUENCE ELEMENT IS200"/>
    <property type="match status" value="1"/>
</dbReference>
<dbReference type="OrthoDB" id="9798161at2"/>
<dbReference type="Gene3D" id="3.30.70.1290">
    <property type="entry name" value="Transposase IS200-like"/>
    <property type="match status" value="1"/>
</dbReference>
<dbReference type="GO" id="GO:0004803">
    <property type="term" value="F:transposase activity"/>
    <property type="evidence" value="ECO:0007669"/>
    <property type="project" value="InterPro"/>
</dbReference>
<dbReference type="RefSeq" id="WP_089015357.1">
    <property type="nucleotide sequence ID" value="NZ_LT607754.1"/>
</dbReference>
<name>A0A1C5K2C3_9ACTN</name>
<dbReference type="GO" id="GO:0006313">
    <property type="term" value="P:DNA transposition"/>
    <property type="evidence" value="ECO:0007669"/>
    <property type="project" value="InterPro"/>
</dbReference>
<protein>
    <submittedName>
        <fullName evidence="2">Putative transposase</fullName>
    </submittedName>
</protein>
<dbReference type="GO" id="GO:0003677">
    <property type="term" value="F:DNA binding"/>
    <property type="evidence" value="ECO:0007669"/>
    <property type="project" value="InterPro"/>
</dbReference>
<dbReference type="Proteomes" id="UP000198221">
    <property type="component" value="Chromosome I"/>
</dbReference>
<evidence type="ECO:0000259" key="1">
    <source>
        <dbReference type="SMART" id="SM01321"/>
    </source>
</evidence>
<evidence type="ECO:0000313" key="2">
    <source>
        <dbReference type="EMBL" id="SCG76932.1"/>
    </source>
</evidence>
<organism evidence="2 3">
    <name type="scientific">Micromonospora inositola</name>
    <dbReference type="NCBI Taxonomy" id="47865"/>
    <lineage>
        <taxon>Bacteria</taxon>
        <taxon>Bacillati</taxon>
        <taxon>Actinomycetota</taxon>
        <taxon>Actinomycetes</taxon>
        <taxon>Micromonosporales</taxon>
        <taxon>Micromonosporaceae</taxon>
        <taxon>Micromonospora</taxon>
    </lineage>
</organism>
<dbReference type="InterPro" id="IPR002686">
    <property type="entry name" value="Transposase_17"/>
</dbReference>
<feature type="domain" description="Transposase IS200-like" evidence="1">
    <location>
        <begin position="14"/>
        <end position="134"/>
    </location>
</feature>
<dbReference type="SUPFAM" id="SSF143422">
    <property type="entry name" value="Transposase IS200-like"/>
    <property type="match status" value="1"/>
</dbReference>
<accession>A0A1C5K2C3</accession>
<dbReference type="InterPro" id="IPR036515">
    <property type="entry name" value="Transposase_17_sf"/>
</dbReference>
<reference evidence="3" key="1">
    <citation type="submission" date="2016-06" db="EMBL/GenBank/DDBJ databases">
        <authorList>
            <person name="Varghese N."/>
            <person name="Submissions Spin"/>
        </authorList>
    </citation>
    <scope>NUCLEOTIDE SEQUENCE [LARGE SCALE GENOMIC DNA]</scope>
    <source>
        <strain evidence="3">DSM 43819</strain>
    </source>
</reference>
<dbReference type="Pfam" id="PF01797">
    <property type="entry name" value="Y1_Tnp"/>
    <property type="match status" value="1"/>
</dbReference>
<gene>
    <name evidence="2" type="ORF">GA0070613_6114</name>
</gene>
<keyword evidence="3" id="KW-1185">Reference proteome</keyword>